<organism evidence="3 4">
    <name type="scientific">Saccharomonospora piscinae</name>
    <dbReference type="NCBI Taxonomy" id="687388"/>
    <lineage>
        <taxon>Bacteria</taxon>
        <taxon>Bacillati</taxon>
        <taxon>Actinomycetota</taxon>
        <taxon>Actinomycetes</taxon>
        <taxon>Pseudonocardiales</taxon>
        <taxon>Pseudonocardiaceae</taxon>
        <taxon>Saccharomonospora</taxon>
    </lineage>
</organism>
<comment type="caution">
    <text evidence="3">The sequence shown here is derived from an EMBL/GenBank/DDBJ whole genome shotgun (WGS) entry which is preliminary data.</text>
</comment>
<dbReference type="EMBL" id="MWIH01000003">
    <property type="protein sequence ID" value="OQO93601.1"/>
    <property type="molecule type" value="Genomic_DNA"/>
</dbReference>
<dbReference type="AlphaFoldDB" id="A0A1V9A933"/>
<dbReference type="InterPro" id="IPR000468">
    <property type="entry name" value="Barstar"/>
</dbReference>
<evidence type="ECO:0000313" key="4">
    <source>
        <dbReference type="Proteomes" id="UP000192591"/>
    </source>
</evidence>
<keyword evidence="4" id="KW-1185">Reference proteome</keyword>
<reference evidence="3 4" key="1">
    <citation type="submission" date="2017-02" db="EMBL/GenBank/DDBJ databases">
        <title>Draft genome of Saccharomonospora sp. 154.</title>
        <authorList>
            <person name="Alonso-Carmona G.S."/>
            <person name="De La Haba R."/>
            <person name="Vera-Gargallo B."/>
            <person name="Sandoval-Trujillo A.H."/>
            <person name="Ramirez-Duran N."/>
            <person name="Ventosa A."/>
        </authorList>
    </citation>
    <scope>NUCLEOTIDE SEQUENCE [LARGE SCALE GENOMIC DNA]</scope>
    <source>
        <strain evidence="3 4">LRS4.154</strain>
    </source>
</reference>
<evidence type="ECO:0000256" key="1">
    <source>
        <dbReference type="ARBA" id="ARBA00006845"/>
    </source>
</evidence>
<gene>
    <name evidence="3" type="ORF">B1813_03365</name>
</gene>
<sequence>MNTFLLDGRKIRTIQEFHREISQLLDFGPYYGHNLDALWDRLSRDVEPPVHLRWEYASYSRRLLGDEYFGEIVNILARVARDDEKFDWRERFTFELVD</sequence>
<proteinExistence type="inferred from homology"/>
<dbReference type="SUPFAM" id="SSF52038">
    <property type="entry name" value="Barstar-related"/>
    <property type="match status" value="1"/>
</dbReference>
<dbReference type="InterPro" id="IPR035905">
    <property type="entry name" value="Barstar-like_sf"/>
</dbReference>
<name>A0A1V9A933_SACPI</name>
<dbReference type="RefSeq" id="WP_081190570.1">
    <property type="nucleotide sequence ID" value="NZ_MWIH01000003.1"/>
</dbReference>
<protein>
    <submittedName>
        <fullName evidence="3">Barnase inhibitor</fullName>
    </submittedName>
</protein>
<dbReference type="Pfam" id="PF01337">
    <property type="entry name" value="Barstar"/>
    <property type="match status" value="1"/>
</dbReference>
<dbReference type="Gene3D" id="3.30.370.10">
    <property type="entry name" value="Barstar-like"/>
    <property type="match status" value="1"/>
</dbReference>
<dbReference type="Proteomes" id="UP000192591">
    <property type="component" value="Unassembled WGS sequence"/>
</dbReference>
<feature type="domain" description="Barstar (barnase inhibitor)" evidence="2">
    <location>
        <begin position="1"/>
        <end position="84"/>
    </location>
</feature>
<comment type="similarity">
    <text evidence="1">Belongs to the barstar family.</text>
</comment>
<evidence type="ECO:0000313" key="3">
    <source>
        <dbReference type="EMBL" id="OQO93601.1"/>
    </source>
</evidence>
<dbReference type="STRING" id="1962155.B1813_03365"/>
<accession>A0A1V9A933</accession>
<evidence type="ECO:0000259" key="2">
    <source>
        <dbReference type="Pfam" id="PF01337"/>
    </source>
</evidence>